<accession>A0ACC3YCH7</accession>
<evidence type="ECO:0000313" key="1">
    <source>
        <dbReference type="EMBL" id="KAL0929518.1"/>
    </source>
</evidence>
<name>A0ACC3YCH7_COLTU</name>
<dbReference type="EMBL" id="VUJX02000016">
    <property type="protein sequence ID" value="KAL0929518.1"/>
    <property type="molecule type" value="Genomic_DNA"/>
</dbReference>
<sequence>MAPVTSGGEVAFVYDKKAKEKVRKCGGSAKRKAVQLGKGARVFSAVIHFNPTYGKLDGAVYVPQGQSIPDVNQFLAELANGMPRIGGQRRATRRATRRRRGETMTPESTHATLETSDNKFGELADSVTGEDDASAAEAANANDDVKEIAHEEPDAPHDVEAIDSYVADFGGLALDAQKDDAGLDEDPMNPAQHELSTETCLFSQNLNEMTAEFTISDANVAGETNAAEEISFMRLLEVGMHDMFDMDADISTCDNLTNNICLPTSGPVDNSGQGECSKECSNDNMTDWEMVEMQTTLGATKIEETADTHMEAPGHDTKSQKSLTAAAAARVCRPARNTKKIHRFFWQVSQQIRHARRQRDPEMGHISQTRLGVKAVREVRATVQSRGNQSKRSTCNAGMPLLF</sequence>
<proteinExistence type="predicted"/>
<protein>
    <submittedName>
        <fullName evidence="1">Uncharacterized protein</fullName>
    </submittedName>
</protein>
<keyword evidence="2" id="KW-1185">Reference proteome</keyword>
<reference evidence="1 2" key="1">
    <citation type="journal article" date="2020" name="Phytopathology">
        <title>Genome Sequence Resources of Colletotrichum truncatum, C. plurivorum, C. musicola, and C. sojae: Four Species Pathogenic to Soybean (Glycine max).</title>
        <authorList>
            <person name="Rogerio F."/>
            <person name="Boufleur T.R."/>
            <person name="Ciampi-Guillardi M."/>
            <person name="Sukno S.A."/>
            <person name="Thon M.R."/>
            <person name="Massola Junior N.S."/>
            <person name="Baroncelli R."/>
        </authorList>
    </citation>
    <scope>NUCLEOTIDE SEQUENCE [LARGE SCALE GENOMIC DNA]</scope>
    <source>
        <strain evidence="1 2">CMES1059</strain>
    </source>
</reference>
<organism evidence="1 2">
    <name type="scientific">Colletotrichum truncatum</name>
    <name type="common">Anthracnose fungus</name>
    <name type="synonym">Colletotrichum capsici</name>
    <dbReference type="NCBI Taxonomy" id="5467"/>
    <lineage>
        <taxon>Eukaryota</taxon>
        <taxon>Fungi</taxon>
        <taxon>Dikarya</taxon>
        <taxon>Ascomycota</taxon>
        <taxon>Pezizomycotina</taxon>
        <taxon>Sordariomycetes</taxon>
        <taxon>Hypocreomycetidae</taxon>
        <taxon>Glomerellales</taxon>
        <taxon>Glomerellaceae</taxon>
        <taxon>Colletotrichum</taxon>
        <taxon>Colletotrichum truncatum species complex</taxon>
    </lineage>
</organism>
<comment type="caution">
    <text evidence="1">The sequence shown here is derived from an EMBL/GenBank/DDBJ whole genome shotgun (WGS) entry which is preliminary data.</text>
</comment>
<dbReference type="Proteomes" id="UP000805649">
    <property type="component" value="Unassembled WGS sequence"/>
</dbReference>
<evidence type="ECO:0000313" key="2">
    <source>
        <dbReference type="Proteomes" id="UP000805649"/>
    </source>
</evidence>
<gene>
    <name evidence="1" type="ORF">CTRU02_215417</name>
</gene>